<keyword evidence="2" id="KW-1185">Reference proteome</keyword>
<dbReference type="RefSeq" id="WP_188090276.1">
    <property type="nucleotide sequence ID" value="NZ_JACVFC010000003.1"/>
</dbReference>
<accession>A0ABR7TSZ7</accession>
<gene>
    <name evidence="1" type="ORF">ICL07_22380</name>
</gene>
<organism evidence="1 2">
    <name type="scientific">Chitinophaga qingshengii</name>
    <dbReference type="NCBI Taxonomy" id="1569794"/>
    <lineage>
        <taxon>Bacteria</taxon>
        <taxon>Pseudomonadati</taxon>
        <taxon>Bacteroidota</taxon>
        <taxon>Chitinophagia</taxon>
        <taxon>Chitinophagales</taxon>
        <taxon>Chitinophagaceae</taxon>
        <taxon>Chitinophaga</taxon>
    </lineage>
</organism>
<proteinExistence type="predicted"/>
<protein>
    <submittedName>
        <fullName evidence="1">Uncharacterized protein</fullName>
    </submittedName>
</protein>
<evidence type="ECO:0000313" key="1">
    <source>
        <dbReference type="EMBL" id="MBC9933153.1"/>
    </source>
</evidence>
<dbReference type="EMBL" id="JACVFC010000003">
    <property type="protein sequence ID" value="MBC9933153.1"/>
    <property type="molecule type" value="Genomic_DNA"/>
</dbReference>
<name>A0ABR7TSZ7_9BACT</name>
<comment type="caution">
    <text evidence="1">The sequence shown here is derived from an EMBL/GenBank/DDBJ whole genome shotgun (WGS) entry which is preliminary data.</text>
</comment>
<reference evidence="1 2" key="1">
    <citation type="submission" date="2020-09" db="EMBL/GenBank/DDBJ databases">
        <title>Genome sequences of type strains of Chitinophaga qingshengii and Chitinophaga varians.</title>
        <authorList>
            <person name="Kittiwongwattana C."/>
        </authorList>
    </citation>
    <scope>NUCLEOTIDE SEQUENCE [LARGE SCALE GENOMIC DNA]</scope>
    <source>
        <strain evidence="1 2">JCM 30026</strain>
    </source>
</reference>
<dbReference type="Proteomes" id="UP000659124">
    <property type="component" value="Unassembled WGS sequence"/>
</dbReference>
<evidence type="ECO:0000313" key="2">
    <source>
        <dbReference type="Proteomes" id="UP000659124"/>
    </source>
</evidence>
<sequence length="113" mass="12834">MAILKNATALWCYAVWFLSDQQEQMRALKEFRLQQKTYLADSRITLYICTCCGDIGCGAVTAKIIDNGSQVIWTKFASQDAREAEDIYIIPTVPDLIFDRAHYFKALSVIGKM</sequence>